<evidence type="ECO:0000256" key="5">
    <source>
        <dbReference type="ARBA" id="ARBA00022692"/>
    </source>
</evidence>
<feature type="transmembrane region" description="Helical" evidence="10">
    <location>
        <begin position="90"/>
        <end position="111"/>
    </location>
</feature>
<evidence type="ECO:0000313" key="12">
    <source>
        <dbReference type="Proteomes" id="UP000680020"/>
    </source>
</evidence>
<dbReference type="NCBIfam" id="TIGR00797">
    <property type="entry name" value="matE"/>
    <property type="match status" value="1"/>
</dbReference>
<keyword evidence="5 10" id="KW-0812">Transmembrane</keyword>
<dbReference type="PIRSF" id="PIRSF006603">
    <property type="entry name" value="DinF"/>
    <property type="match status" value="1"/>
</dbReference>
<dbReference type="InterPro" id="IPR050222">
    <property type="entry name" value="MATE_MdtK"/>
</dbReference>
<evidence type="ECO:0000313" key="11">
    <source>
        <dbReference type="EMBL" id="MBS7824226.1"/>
    </source>
</evidence>
<dbReference type="RefSeq" id="WP_213403520.1">
    <property type="nucleotide sequence ID" value="NZ_JAGIBS010000002.1"/>
</dbReference>
<feature type="transmembrane region" description="Helical" evidence="10">
    <location>
        <begin position="278"/>
        <end position="302"/>
    </location>
</feature>
<dbReference type="GO" id="GO:0005886">
    <property type="term" value="C:plasma membrane"/>
    <property type="evidence" value="ECO:0007669"/>
    <property type="project" value="UniProtKB-SubCell"/>
</dbReference>
<proteinExistence type="predicted"/>
<gene>
    <name evidence="11" type="ORF">J7561_03285</name>
</gene>
<feature type="transmembrane region" description="Helical" evidence="10">
    <location>
        <begin position="420"/>
        <end position="438"/>
    </location>
</feature>
<feature type="transmembrane region" description="Helical" evidence="10">
    <location>
        <begin position="159"/>
        <end position="179"/>
    </location>
</feature>
<evidence type="ECO:0000256" key="3">
    <source>
        <dbReference type="ARBA" id="ARBA00022449"/>
    </source>
</evidence>
<dbReference type="InterPro" id="IPR048279">
    <property type="entry name" value="MdtK-like"/>
</dbReference>
<dbReference type="PANTHER" id="PTHR43298">
    <property type="entry name" value="MULTIDRUG RESISTANCE PROTEIN NORM-RELATED"/>
    <property type="match status" value="1"/>
</dbReference>
<keyword evidence="6 10" id="KW-1133">Transmembrane helix</keyword>
<comment type="caution">
    <text evidence="11">The sequence shown here is derived from an EMBL/GenBank/DDBJ whole genome shotgun (WGS) entry which is preliminary data.</text>
</comment>
<dbReference type="Proteomes" id="UP000680020">
    <property type="component" value="Unassembled WGS sequence"/>
</dbReference>
<comment type="subcellular location">
    <subcellularLocation>
        <location evidence="1">Cell inner membrane</location>
        <topology evidence="1">Multi-pass membrane protein</topology>
    </subcellularLocation>
</comment>
<keyword evidence="7" id="KW-0406">Ion transport</keyword>
<evidence type="ECO:0000256" key="9">
    <source>
        <dbReference type="ARBA" id="ARBA00031636"/>
    </source>
</evidence>
<evidence type="ECO:0000256" key="7">
    <source>
        <dbReference type="ARBA" id="ARBA00023065"/>
    </source>
</evidence>
<name>A0AB35BYV2_9GAMM</name>
<keyword evidence="3" id="KW-0050">Antiport</keyword>
<feature type="transmembrane region" description="Helical" evidence="10">
    <location>
        <begin position="191"/>
        <end position="218"/>
    </location>
</feature>
<evidence type="ECO:0000256" key="6">
    <source>
        <dbReference type="ARBA" id="ARBA00022989"/>
    </source>
</evidence>
<dbReference type="GO" id="GO:0015297">
    <property type="term" value="F:antiporter activity"/>
    <property type="evidence" value="ECO:0007669"/>
    <property type="project" value="UniProtKB-KW"/>
</dbReference>
<keyword evidence="4" id="KW-1003">Cell membrane</keyword>
<dbReference type="Pfam" id="PF01554">
    <property type="entry name" value="MatE"/>
    <property type="match status" value="2"/>
</dbReference>
<dbReference type="AlphaFoldDB" id="A0AB35BYV2"/>
<feature type="transmembrane region" description="Helical" evidence="10">
    <location>
        <begin position="390"/>
        <end position="408"/>
    </location>
</feature>
<dbReference type="GO" id="GO:0006811">
    <property type="term" value="P:monoatomic ion transport"/>
    <property type="evidence" value="ECO:0007669"/>
    <property type="project" value="UniProtKB-KW"/>
</dbReference>
<feature type="transmembrane region" description="Helical" evidence="10">
    <location>
        <begin position="239"/>
        <end position="266"/>
    </location>
</feature>
<keyword evidence="2" id="KW-0813">Transport</keyword>
<keyword evidence="8 10" id="KW-0472">Membrane</keyword>
<sequence length="452" mass="49501">MKKVFVGAEFKALIFLALPILCTQLLQVGMGTTDIAITGHFDPLVQSGVAMGVFVWNPILLFSSGTLMSITILTAHFFGANRVKRIPTVFQGGTMMAMVFAVIAMFIMWHSEGILRLFEVQEAVIPLTVDYLRALSLGVPAIFLFNTLRCVCEGVAKPLPVTLVTCVGFIINGVMNYYLVNGYAPIGLPSLGVIGSGIGTASAMWSMLICMLLFFRVEPRLKALQLFKYRARILKQIRALLKVGLPNGASIFAEVAMFSVSGLILGRFGELVINSHQIALNITSLSFMIPLSTSFALTALVGQRMGRKDYEGAMRIARMGRRTCFAIMICTGIYLYTARFYLPMVFSDDPSILALSAHLLIYSIIFQLPDGLQIAAAGGLRGMKDTKAPMMIGIVAYWCIALPTGYYLAVVKNMQAEGVWIGLIVGLTCSAILSNLRLEWQFKQLTKKLPLI</sequence>
<accession>A0AB35BYV2</accession>
<reference evidence="11" key="1">
    <citation type="submission" date="2021-03" db="EMBL/GenBank/DDBJ databases">
        <title>Identification and antibiotic profiling of Wohlfahrtiimonas chitiniclastica, an underestimated human pathogen.</title>
        <authorList>
            <person name="Kopf A."/>
            <person name="Bunk B."/>
            <person name="Coldewey S."/>
            <person name="Gunzer F."/>
            <person name="Riedel T."/>
            <person name="Schroettner P."/>
        </authorList>
    </citation>
    <scope>NUCLEOTIDE SEQUENCE</scope>
    <source>
        <strain evidence="11">DSM 100917</strain>
    </source>
</reference>
<feature type="transmembrane region" description="Helical" evidence="10">
    <location>
        <begin position="352"/>
        <end position="369"/>
    </location>
</feature>
<evidence type="ECO:0000256" key="1">
    <source>
        <dbReference type="ARBA" id="ARBA00004429"/>
    </source>
</evidence>
<evidence type="ECO:0000256" key="2">
    <source>
        <dbReference type="ARBA" id="ARBA00022448"/>
    </source>
</evidence>
<dbReference type="PANTHER" id="PTHR43298:SF2">
    <property type="entry name" value="FMN_FAD EXPORTER YEEO-RELATED"/>
    <property type="match status" value="1"/>
</dbReference>
<dbReference type="InterPro" id="IPR002528">
    <property type="entry name" value="MATE_fam"/>
</dbReference>
<protein>
    <recommendedName>
        <fullName evidence="9">Multidrug-efflux transporter</fullName>
    </recommendedName>
</protein>
<evidence type="ECO:0000256" key="4">
    <source>
        <dbReference type="ARBA" id="ARBA00022475"/>
    </source>
</evidence>
<feature type="transmembrane region" description="Helical" evidence="10">
    <location>
        <begin position="55"/>
        <end position="78"/>
    </location>
</feature>
<feature type="transmembrane region" description="Helical" evidence="10">
    <location>
        <begin position="131"/>
        <end position="152"/>
    </location>
</feature>
<evidence type="ECO:0000256" key="8">
    <source>
        <dbReference type="ARBA" id="ARBA00023136"/>
    </source>
</evidence>
<feature type="transmembrane region" description="Helical" evidence="10">
    <location>
        <begin position="323"/>
        <end position="346"/>
    </location>
</feature>
<evidence type="ECO:0000256" key="10">
    <source>
        <dbReference type="SAM" id="Phobius"/>
    </source>
</evidence>
<dbReference type="GO" id="GO:0042910">
    <property type="term" value="F:xenobiotic transmembrane transporter activity"/>
    <property type="evidence" value="ECO:0007669"/>
    <property type="project" value="InterPro"/>
</dbReference>
<organism evidence="11 12">
    <name type="scientific">Wohlfahrtiimonas chitiniclastica</name>
    <dbReference type="NCBI Taxonomy" id="400946"/>
    <lineage>
        <taxon>Bacteria</taxon>
        <taxon>Pseudomonadati</taxon>
        <taxon>Pseudomonadota</taxon>
        <taxon>Gammaproteobacteria</taxon>
        <taxon>Cardiobacteriales</taxon>
        <taxon>Ignatzschineriaceae</taxon>
        <taxon>Wohlfahrtiimonas</taxon>
    </lineage>
</organism>
<dbReference type="CDD" id="cd13131">
    <property type="entry name" value="MATE_NorM_like"/>
    <property type="match status" value="1"/>
</dbReference>
<dbReference type="EMBL" id="JAGIBU010000002">
    <property type="protein sequence ID" value="MBS7824226.1"/>
    <property type="molecule type" value="Genomic_DNA"/>
</dbReference>